<name>A0A9D1DNK5_9FIRM</name>
<reference evidence="3" key="1">
    <citation type="submission" date="2020-10" db="EMBL/GenBank/DDBJ databases">
        <authorList>
            <person name="Gilroy R."/>
        </authorList>
    </citation>
    <scope>NUCLEOTIDE SEQUENCE</scope>
    <source>
        <strain evidence="3">ChiSjej1B19-7085</strain>
    </source>
</reference>
<dbReference type="InterPro" id="IPR014044">
    <property type="entry name" value="CAP_dom"/>
</dbReference>
<protein>
    <recommendedName>
        <fullName evidence="2">SCP domain-containing protein</fullName>
    </recommendedName>
</protein>
<comment type="caution">
    <text evidence="3">The sequence shown here is derived from an EMBL/GenBank/DDBJ whole genome shotgun (WGS) entry which is preliminary data.</text>
</comment>
<dbReference type="AlphaFoldDB" id="A0A9D1DNK5"/>
<evidence type="ECO:0000313" key="3">
    <source>
        <dbReference type="EMBL" id="HIR56115.1"/>
    </source>
</evidence>
<dbReference type="Gene3D" id="3.40.33.10">
    <property type="entry name" value="CAP"/>
    <property type="match status" value="2"/>
</dbReference>
<dbReference type="InterPro" id="IPR035940">
    <property type="entry name" value="CAP_sf"/>
</dbReference>
<evidence type="ECO:0000259" key="2">
    <source>
        <dbReference type="Pfam" id="PF00188"/>
    </source>
</evidence>
<proteinExistence type="predicted"/>
<accession>A0A9D1DNK5</accession>
<dbReference type="Proteomes" id="UP000886785">
    <property type="component" value="Unassembled WGS sequence"/>
</dbReference>
<dbReference type="EMBL" id="DVHF01000005">
    <property type="protein sequence ID" value="HIR56115.1"/>
    <property type="molecule type" value="Genomic_DNA"/>
</dbReference>
<feature type="domain" description="SCP" evidence="2">
    <location>
        <begin position="454"/>
        <end position="566"/>
    </location>
</feature>
<organism evidence="3 4">
    <name type="scientific">Candidatus Gallacutalibacter pullicola</name>
    <dbReference type="NCBI Taxonomy" id="2840830"/>
    <lineage>
        <taxon>Bacteria</taxon>
        <taxon>Bacillati</taxon>
        <taxon>Bacillota</taxon>
        <taxon>Clostridia</taxon>
        <taxon>Eubacteriales</taxon>
        <taxon>Candidatus Gallacutalibacter</taxon>
    </lineage>
</organism>
<feature type="region of interest" description="Disordered" evidence="1">
    <location>
        <begin position="245"/>
        <end position="299"/>
    </location>
</feature>
<dbReference type="CDD" id="cd05379">
    <property type="entry name" value="CAP_bacterial"/>
    <property type="match status" value="2"/>
</dbReference>
<evidence type="ECO:0000256" key="1">
    <source>
        <dbReference type="SAM" id="MobiDB-lite"/>
    </source>
</evidence>
<dbReference type="SUPFAM" id="SSF55797">
    <property type="entry name" value="PR-1-like"/>
    <property type="match status" value="2"/>
</dbReference>
<dbReference type="Pfam" id="PF00188">
    <property type="entry name" value="CAP"/>
    <property type="match status" value="2"/>
</dbReference>
<evidence type="ECO:0000313" key="4">
    <source>
        <dbReference type="Proteomes" id="UP000886785"/>
    </source>
</evidence>
<dbReference type="PANTHER" id="PTHR31157:SF1">
    <property type="entry name" value="SCP DOMAIN-CONTAINING PROTEIN"/>
    <property type="match status" value="1"/>
</dbReference>
<feature type="compositionally biased region" description="Acidic residues" evidence="1">
    <location>
        <begin position="253"/>
        <end position="266"/>
    </location>
</feature>
<gene>
    <name evidence="3" type="ORF">IAA54_00435</name>
</gene>
<dbReference type="PANTHER" id="PTHR31157">
    <property type="entry name" value="SCP DOMAIN-CONTAINING PROTEIN"/>
    <property type="match status" value="1"/>
</dbReference>
<feature type="domain" description="SCP" evidence="2">
    <location>
        <begin position="312"/>
        <end position="421"/>
    </location>
</feature>
<sequence>MKKLRTGISILLSLLLLCGMLVPGAAVFAETQYGTLTMDTVSYTMAPGDIYDFRAKVEGGDLRQEEVVVSDSRTGSIVKLARVPGTDKYRITAVNEGVCWVIAEARGTHASIRVEVKKGVKAHGESTRSITMIPIGTTGNTGNTTGQQTLQGTQEISISLDRESREKVESGDFLSGGVGYRDSLRVVTSPSDCKVSVTATYPLMYEKVGSEYYFEMDAAPAVDMKIIFTAEKDGSKKTCVVNVPAAPFRDRTDNDDDDEGEDDDNDSQEKQEKDPEPVKQNPAEEQPQEEPEEKKPEATQAELDALADEVFELTNEERKKAGLRPLNRRYDVEECAMIRAEEISEEFSYLRPNGRYADSVLDMQYTLTSENIARGQTSPEAVMNSWMNSAGYRSNILDSSFAGMGVGVYKTGGTYYWVQIFLTDSDDVAQWEKEQEEEANKTIDTDALADEIFELINDEREAAGLSPLKRSAQVEAGAQIRAKEIVGNLSHTRPNGEKYKTAVTGLHHYKSGENILRGSTSHSAEELVQSWMDSSGHRANILTADFELTGIGVYQDGRDIYCAQIFWTE</sequence>
<feature type="compositionally biased region" description="Basic and acidic residues" evidence="1">
    <location>
        <begin position="267"/>
        <end position="277"/>
    </location>
</feature>
<reference evidence="3" key="2">
    <citation type="journal article" date="2021" name="PeerJ">
        <title>Extensive microbial diversity within the chicken gut microbiome revealed by metagenomics and culture.</title>
        <authorList>
            <person name="Gilroy R."/>
            <person name="Ravi A."/>
            <person name="Getino M."/>
            <person name="Pursley I."/>
            <person name="Horton D.L."/>
            <person name="Alikhan N.F."/>
            <person name="Baker D."/>
            <person name="Gharbi K."/>
            <person name="Hall N."/>
            <person name="Watson M."/>
            <person name="Adriaenssens E.M."/>
            <person name="Foster-Nyarko E."/>
            <person name="Jarju S."/>
            <person name="Secka A."/>
            <person name="Antonio M."/>
            <person name="Oren A."/>
            <person name="Chaudhuri R.R."/>
            <person name="La Ragione R."/>
            <person name="Hildebrand F."/>
            <person name="Pallen M.J."/>
        </authorList>
    </citation>
    <scope>NUCLEOTIDE SEQUENCE</scope>
    <source>
        <strain evidence="3">ChiSjej1B19-7085</strain>
    </source>
</reference>